<organism evidence="4 5">
    <name type="scientific">Cottoperca gobio</name>
    <name type="common">Frogmouth</name>
    <name type="synonym">Aphritis gobio</name>
    <dbReference type="NCBI Taxonomy" id="56716"/>
    <lineage>
        <taxon>Eukaryota</taxon>
        <taxon>Metazoa</taxon>
        <taxon>Chordata</taxon>
        <taxon>Craniata</taxon>
        <taxon>Vertebrata</taxon>
        <taxon>Euteleostomi</taxon>
        <taxon>Actinopterygii</taxon>
        <taxon>Neopterygii</taxon>
        <taxon>Teleostei</taxon>
        <taxon>Neoteleostei</taxon>
        <taxon>Acanthomorphata</taxon>
        <taxon>Eupercaria</taxon>
        <taxon>Perciformes</taxon>
        <taxon>Notothenioidei</taxon>
        <taxon>Bovichtidae</taxon>
        <taxon>Cottoperca</taxon>
    </lineage>
</organism>
<protein>
    <submittedName>
        <fullName evidence="5">Trypsin I-P1-like</fullName>
    </submittedName>
</protein>
<dbReference type="InterPro" id="IPR001254">
    <property type="entry name" value="Trypsin_dom"/>
</dbReference>
<keyword evidence="1" id="KW-1015">Disulfide bond</keyword>
<feature type="chain" id="PRO_5027042610" evidence="2">
    <location>
        <begin position="17"/>
        <end position="263"/>
    </location>
</feature>
<evidence type="ECO:0000313" key="4">
    <source>
        <dbReference type="Proteomes" id="UP000504630"/>
    </source>
</evidence>
<dbReference type="KEGG" id="cgob:115004755"/>
<dbReference type="CDD" id="cd00190">
    <property type="entry name" value="Tryp_SPc"/>
    <property type="match status" value="1"/>
</dbReference>
<name>A0A6J2P9T1_COTGO</name>
<dbReference type="PANTHER" id="PTHR24271:SF48">
    <property type="entry name" value="KALLIKREIN-14"/>
    <property type="match status" value="1"/>
</dbReference>
<feature type="domain" description="Peptidase S1" evidence="3">
    <location>
        <begin position="24"/>
        <end position="261"/>
    </location>
</feature>
<evidence type="ECO:0000256" key="1">
    <source>
        <dbReference type="ARBA" id="ARBA00023157"/>
    </source>
</evidence>
<feature type="signal peptide" evidence="2">
    <location>
        <begin position="1"/>
        <end position="16"/>
    </location>
</feature>
<evidence type="ECO:0000256" key="2">
    <source>
        <dbReference type="SAM" id="SignalP"/>
    </source>
</evidence>
<sequence length="263" mass="28766">MTGLLLLLLAGVTVNAAVDLQKRIIGGQPCNRADRLYHVKLISHNVTHESLCGGSLISDRWILTAAHCWVTMTAYVGVHPGPDPATAMTPGSQTHQFHTITRHEIFRDNNGTHDIMLLQLPRATNIIPVPLPNATDCVNNIPIRAEVQIAGYGNTTAEGRFNGTWADVLHCALTDVVDCGRLMQHLQNYPVFFAEHVYQHLFCVQRARVDTCPGDSGGGVVFNGKIYGVISFTGDVNNACSEAAGFMEVCRYRTWINGIMSNP</sequence>
<dbReference type="SMART" id="SM00020">
    <property type="entry name" value="Tryp_SPc"/>
    <property type="match status" value="1"/>
</dbReference>
<dbReference type="Proteomes" id="UP000504630">
    <property type="component" value="Unplaced"/>
</dbReference>
<evidence type="ECO:0000313" key="5">
    <source>
        <dbReference type="RefSeq" id="XP_029282285.1"/>
    </source>
</evidence>
<accession>A0A6J2P9T1</accession>
<dbReference type="GO" id="GO:0004252">
    <property type="term" value="F:serine-type endopeptidase activity"/>
    <property type="evidence" value="ECO:0007669"/>
    <property type="project" value="InterPro"/>
</dbReference>
<gene>
    <name evidence="5" type="primary">LOC115004755</name>
</gene>
<dbReference type="Gene3D" id="2.40.10.10">
    <property type="entry name" value="Trypsin-like serine proteases"/>
    <property type="match status" value="1"/>
</dbReference>
<dbReference type="PRINTS" id="PR00722">
    <property type="entry name" value="CHYMOTRYPSIN"/>
</dbReference>
<dbReference type="InParanoid" id="A0A6J2P9T1"/>
<dbReference type="GO" id="GO:0030141">
    <property type="term" value="C:secretory granule"/>
    <property type="evidence" value="ECO:0007669"/>
    <property type="project" value="TreeGrafter"/>
</dbReference>
<reference evidence="5" key="1">
    <citation type="submission" date="2025-08" db="UniProtKB">
        <authorList>
            <consortium name="RefSeq"/>
        </authorList>
    </citation>
    <scope>IDENTIFICATION</scope>
</reference>
<dbReference type="GO" id="GO:0006508">
    <property type="term" value="P:proteolysis"/>
    <property type="evidence" value="ECO:0007669"/>
    <property type="project" value="InterPro"/>
</dbReference>
<dbReference type="PROSITE" id="PS00134">
    <property type="entry name" value="TRYPSIN_HIS"/>
    <property type="match status" value="1"/>
</dbReference>
<proteinExistence type="predicted"/>
<dbReference type="SUPFAM" id="SSF50494">
    <property type="entry name" value="Trypsin-like serine proteases"/>
    <property type="match status" value="1"/>
</dbReference>
<evidence type="ECO:0000259" key="3">
    <source>
        <dbReference type="PROSITE" id="PS50240"/>
    </source>
</evidence>
<dbReference type="PANTHER" id="PTHR24271">
    <property type="entry name" value="KALLIKREIN-RELATED"/>
    <property type="match status" value="1"/>
</dbReference>
<dbReference type="InterPro" id="IPR018114">
    <property type="entry name" value="TRYPSIN_HIS"/>
</dbReference>
<dbReference type="AlphaFoldDB" id="A0A6J2P9T1"/>
<keyword evidence="4" id="KW-1185">Reference proteome</keyword>
<dbReference type="InterPro" id="IPR043504">
    <property type="entry name" value="Peptidase_S1_PA_chymotrypsin"/>
</dbReference>
<dbReference type="Pfam" id="PF00089">
    <property type="entry name" value="Trypsin"/>
    <property type="match status" value="1"/>
</dbReference>
<dbReference type="GeneID" id="115004755"/>
<keyword evidence="2" id="KW-0732">Signal</keyword>
<dbReference type="RefSeq" id="XP_029282285.1">
    <property type="nucleotide sequence ID" value="XM_029426425.1"/>
</dbReference>
<dbReference type="OrthoDB" id="5565075at2759"/>
<dbReference type="PROSITE" id="PS50240">
    <property type="entry name" value="TRYPSIN_DOM"/>
    <property type="match status" value="1"/>
</dbReference>
<dbReference type="InterPro" id="IPR009003">
    <property type="entry name" value="Peptidase_S1_PA"/>
</dbReference>
<dbReference type="InterPro" id="IPR001314">
    <property type="entry name" value="Peptidase_S1A"/>
</dbReference>